<name>A0A1V2I3L9_9ACTN</name>
<dbReference type="InterPro" id="IPR002035">
    <property type="entry name" value="VWF_A"/>
</dbReference>
<dbReference type="SUPFAM" id="SSF53300">
    <property type="entry name" value="vWA-like"/>
    <property type="match status" value="1"/>
</dbReference>
<dbReference type="PROSITE" id="PS50234">
    <property type="entry name" value="VWFA"/>
    <property type="match status" value="1"/>
</dbReference>
<dbReference type="Proteomes" id="UP000188929">
    <property type="component" value="Unassembled WGS sequence"/>
</dbReference>
<evidence type="ECO:0000313" key="3">
    <source>
        <dbReference type="EMBL" id="ONH24974.1"/>
    </source>
</evidence>
<evidence type="ECO:0000313" key="4">
    <source>
        <dbReference type="Proteomes" id="UP000188929"/>
    </source>
</evidence>
<keyword evidence="1" id="KW-0812">Transmembrane</keyword>
<accession>A0A1V2I3L9</accession>
<dbReference type="EMBL" id="MOMC01000065">
    <property type="protein sequence ID" value="ONH24974.1"/>
    <property type="molecule type" value="Genomic_DNA"/>
</dbReference>
<protein>
    <submittedName>
        <fullName evidence="3">VWA domain-containing protein</fullName>
    </submittedName>
</protein>
<keyword evidence="1" id="KW-1133">Transmembrane helix</keyword>
<evidence type="ECO:0000259" key="2">
    <source>
        <dbReference type="PROSITE" id="PS50234"/>
    </source>
</evidence>
<dbReference type="AlphaFoldDB" id="A0A1V2I3L9"/>
<dbReference type="InterPro" id="IPR036465">
    <property type="entry name" value="vWFA_dom_sf"/>
</dbReference>
<dbReference type="PANTHER" id="PTHR10579:SF43">
    <property type="entry name" value="ZINC FINGER (C3HC4-TYPE RING FINGER) FAMILY PROTEIN"/>
    <property type="match status" value="1"/>
</dbReference>
<reference evidence="4" key="1">
    <citation type="submission" date="2016-10" db="EMBL/GenBank/DDBJ databases">
        <title>Frankia sp. NRRL B-16386 Genome sequencing.</title>
        <authorList>
            <person name="Ghodhbane-Gtari F."/>
            <person name="Swanson E."/>
            <person name="Gueddou A."/>
            <person name="Hezbri K."/>
            <person name="Ktari K."/>
            <person name="Nouioui I."/>
            <person name="Morris K."/>
            <person name="Simpson S."/>
            <person name="Abebe-Akele F."/>
            <person name="Thomas K."/>
            <person name="Gtari M."/>
            <person name="Tisa L.S."/>
        </authorList>
    </citation>
    <scope>NUCLEOTIDE SEQUENCE [LARGE SCALE GENOMIC DNA]</scope>
    <source>
        <strain evidence="4">NRRL B-16386</strain>
    </source>
</reference>
<gene>
    <name evidence="3" type="ORF">BL253_28640</name>
</gene>
<organism evidence="3 4">
    <name type="scientific">Pseudofrankia asymbiotica</name>
    <dbReference type="NCBI Taxonomy" id="1834516"/>
    <lineage>
        <taxon>Bacteria</taxon>
        <taxon>Bacillati</taxon>
        <taxon>Actinomycetota</taxon>
        <taxon>Actinomycetes</taxon>
        <taxon>Frankiales</taxon>
        <taxon>Frankiaceae</taxon>
        <taxon>Pseudofrankia</taxon>
    </lineage>
</organism>
<feature type="domain" description="VWFA" evidence="2">
    <location>
        <begin position="81"/>
        <end position="279"/>
    </location>
</feature>
<dbReference type="RefSeq" id="WP_076820502.1">
    <property type="nucleotide sequence ID" value="NZ_MOMC01000065.1"/>
</dbReference>
<keyword evidence="4" id="KW-1185">Reference proteome</keyword>
<dbReference type="PANTHER" id="PTHR10579">
    <property type="entry name" value="CALCIUM-ACTIVATED CHLORIDE CHANNEL REGULATOR"/>
    <property type="match status" value="1"/>
</dbReference>
<dbReference type="InterPro" id="IPR051266">
    <property type="entry name" value="CLCR"/>
</dbReference>
<dbReference type="Gene3D" id="3.40.50.410">
    <property type="entry name" value="von Willebrand factor, type A domain"/>
    <property type="match status" value="1"/>
</dbReference>
<dbReference type="STRING" id="1834516.BL253_28640"/>
<sequence>MSLAVPWLLVLGGLVVAALAVATVKASRRRRAALAAAGVATAAGRRAPQLGLWLSLAGIAVLSVAAAGPAASVPVSRAAGTVIVAMDVSNSMSATDVEPTRLDAAKKAATAFVDAQPGSVNVGVVAFQNGGITTHLPSAEHGEAEAAIDRLSVTGGTSLADALLTSLSAITGRTVRLGRDGTVPDIGYWSSATIVLFSDGEDRGDADATEAAASAAEAAGVHVETVGVGTADGGVVTVDGYRLHTALDEDTLKAIAQTTGGTYHPASDAPQLDGVASTIDLRLTTHNEDLPLAGAFTAFAVLLLAAGGVLTVTRTGRLV</sequence>
<dbReference type="SMART" id="SM00327">
    <property type="entry name" value="VWA"/>
    <property type="match status" value="1"/>
</dbReference>
<comment type="caution">
    <text evidence="3">The sequence shown here is derived from an EMBL/GenBank/DDBJ whole genome shotgun (WGS) entry which is preliminary data.</text>
</comment>
<keyword evidence="1" id="KW-0472">Membrane</keyword>
<dbReference type="OrthoDB" id="8882959at2"/>
<feature type="transmembrane region" description="Helical" evidence="1">
    <location>
        <begin position="292"/>
        <end position="313"/>
    </location>
</feature>
<evidence type="ECO:0000256" key="1">
    <source>
        <dbReference type="SAM" id="Phobius"/>
    </source>
</evidence>
<dbReference type="Pfam" id="PF13519">
    <property type="entry name" value="VWA_2"/>
    <property type="match status" value="1"/>
</dbReference>
<proteinExistence type="predicted"/>